<keyword evidence="13" id="KW-1185">Reference proteome</keyword>
<dbReference type="EC" id="2.7.13.3" evidence="3"/>
<dbReference type="InterPro" id="IPR036890">
    <property type="entry name" value="HATPase_C_sf"/>
</dbReference>
<keyword evidence="5" id="KW-0808">Transferase</keyword>
<reference evidence="12" key="1">
    <citation type="submission" date="2023-07" db="EMBL/GenBank/DDBJ databases">
        <title>Genomic Encyclopedia of Type Strains, Phase IV (KMG-IV): sequencing the most valuable type-strain genomes for metagenomic binning, comparative biology and taxonomic classification.</title>
        <authorList>
            <person name="Goeker M."/>
        </authorList>
    </citation>
    <scope>NUCLEOTIDE SEQUENCE</scope>
    <source>
        <strain evidence="12">DSM 26174</strain>
    </source>
</reference>
<dbReference type="GO" id="GO:0000155">
    <property type="term" value="F:phosphorelay sensor kinase activity"/>
    <property type="evidence" value="ECO:0007669"/>
    <property type="project" value="InterPro"/>
</dbReference>
<comment type="caution">
    <text evidence="12">The sequence shown here is derived from an EMBL/GenBank/DDBJ whole genome shotgun (WGS) entry which is preliminary data.</text>
</comment>
<dbReference type="Gene3D" id="1.10.287.130">
    <property type="match status" value="1"/>
</dbReference>
<evidence type="ECO:0000256" key="8">
    <source>
        <dbReference type="ARBA" id="ARBA00022989"/>
    </source>
</evidence>
<proteinExistence type="predicted"/>
<dbReference type="Proteomes" id="UP001185092">
    <property type="component" value="Unassembled WGS sequence"/>
</dbReference>
<evidence type="ECO:0000259" key="11">
    <source>
        <dbReference type="PROSITE" id="PS50109"/>
    </source>
</evidence>
<dbReference type="PANTHER" id="PTHR45528">
    <property type="entry name" value="SENSOR HISTIDINE KINASE CPXA"/>
    <property type="match status" value="1"/>
</dbReference>
<name>A0AAE4BPI2_9BACT</name>
<keyword evidence="7 12" id="KW-0418">Kinase</keyword>
<evidence type="ECO:0000256" key="6">
    <source>
        <dbReference type="ARBA" id="ARBA00022692"/>
    </source>
</evidence>
<dbReference type="InterPro" id="IPR005467">
    <property type="entry name" value="His_kinase_dom"/>
</dbReference>
<feature type="transmembrane region" description="Helical" evidence="10">
    <location>
        <begin position="7"/>
        <end position="27"/>
    </location>
</feature>
<feature type="domain" description="Histidine kinase" evidence="11">
    <location>
        <begin position="233"/>
        <end position="423"/>
    </location>
</feature>
<evidence type="ECO:0000256" key="1">
    <source>
        <dbReference type="ARBA" id="ARBA00000085"/>
    </source>
</evidence>
<evidence type="ECO:0000256" key="3">
    <source>
        <dbReference type="ARBA" id="ARBA00012438"/>
    </source>
</evidence>
<dbReference type="SMART" id="SM00387">
    <property type="entry name" value="HATPase_c"/>
    <property type="match status" value="1"/>
</dbReference>
<keyword evidence="4" id="KW-0597">Phosphoprotein</keyword>
<keyword evidence="9 10" id="KW-0472">Membrane</keyword>
<dbReference type="GO" id="GO:0016020">
    <property type="term" value="C:membrane"/>
    <property type="evidence" value="ECO:0007669"/>
    <property type="project" value="UniProtKB-SubCell"/>
</dbReference>
<keyword evidence="8 10" id="KW-1133">Transmembrane helix</keyword>
<organism evidence="12 13">
    <name type="scientific">Aureibacter tunicatorum</name>
    <dbReference type="NCBI Taxonomy" id="866807"/>
    <lineage>
        <taxon>Bacteria</taxon>
        <taxon>Pseudomonadati</taxon>
        <taxon>Bacteroidota</taxon>
        <taxon>Cytophagia</taxon>
        <taxon>Cytophagales</taxon>
        <taxon>Persicobacteraceae</taxon>
        <taxon>Aureibacter</taxon>
    </lineage>
</organism>
<comment type="subcellular location">
    <subcellularLocation>
        <location evidence="2">Membrane</location>
        <topology evidence="2">Multi-pass membrane protein</topology>
    </subcellularLocation>
</comment>
<evidence type="ECO:0000256" key="9">
    <source>
        <dbReference type="ARBA" id="ARBA00023136"/>
    </source>
</evidence>
<sequence>MKLITKSTLFFLLFTLIAFGISLYLVVDEANKFNNISQRLVLNTFKENVRLTLEDEKSINVFNKVPYFQVYQLKDSSEVSQDFFNFQKKRRGPWHYAMRKDTLIFSEHRQKWKTFNKLTTYLKHDNLWYEVSVIVYPYHYKHFVEELSERIFLVFGILAGIVLIFNYFFMKNLWSPFDQILQRMKEFKIGSPREGPVMTKNGVKEFRELEAIFENMISKIESEFALQKEYTENMAHEVQTPLAIIRAKIEKLLSKEDVMDVAQDEVLAIYNEINQLSKLSTTLNLLTKIEHEEFKDLSVINIAELVENQVNNFKELAELKDIDIKIELDEKQRIESNTFLINILLKNLLKNALRYTDSGGQVMIQSNRNHFWISNSGSEPVANSETIFDRFSKHSKKGGESLGLGLAIVKNICDQNNWTIKYEFDVELKMHFFKITT</sequence>
<dbReference type="Pfam" id="PF00512">
    <property type="entry name" value="HisKA"/>
    <property type="match status" value="1"/>
</dbReference>
<dbReference type="RefSeq" id="WP_309937485.1">
    <property type="nucleotide sequence ID" value="NZ_AP025305.1"/>
</dbReference>
<dbReference type="InterPro" id="IPR003594">
    <property type="entry name" value="HATPase_dom"/>
</dbReference>
<keyword evidence="6 10" id="KW-0812">Transmembrane</keyword>
<dbReference type="SUPFAM" id="SSF55874">
    <property type="entry name" value="ATPase domain of HSP90 chaperone/DNA topoisomerase II/histidine kinase"/>
    <property type="match status" value="1"/>
</dbReference>
<evidence type="ECO:0000256" key="2">
    <source>
        <dbReference type="ARBA" id="ARBA00004141"/>
    </source>
</evidence>
<accession>A0AAE4BPI2</accession>
<evidence type="ECO:0000256" key="7">
    <source>
        <dbReference type="ARBA" id="ARBA00022777"/>
    </source>
</evidence>
<evidence type="ECO:0000256" key="10">
    <source>
        <dbReference type="SAM" id="Phobius"/>
    </source>
</evidence>
<dbReference type="InterPro" id="IPR003661">
    <property type="entry name" value="HisK_dim/P_dom"/>
</dbReference>
<comment type="catalytic activity">
    <reaction evidence="1">
        <text>ATP + protein L-histidine = ADP + protein N-phospho-L-histidine.</text>
        <dbReference type="EC" id="2.7.13.3"/>
    </reaction>
</comment>
<dbReference type="InterPro" id="IPR050398">
    <property type="entry name" value="HssS/ArlS-like"/>
</dbReference>
<dbReference type="InterPro" id="IPR036097">
    <property type="entry name" value="HisK_dim/P_sf"/>
</dbReference>
<protein>
    <recommendedName>
        <fullName evidence="3">histidine kinase</fullName>
        <ecNumber evidence="3">2.7.13.3</ecNumber>
    </recommendedName>
</protein>
<dbReference type="CDD" id="cd00082">
    <property type="entry name" value="HisKA"/>
    <property type="match status" value="1"/>
</dbReference>
<dbReference type="SMART" id="SM00388">
    <property type="entry name" value="HisKA"/>
    <property type="match status" value="1"/>
</dbReference>
<dbReference type="PROSITE" id="PS50109">
    <property type="entry name" value="HIS_KIN"/>
    <property type="match status" value="1"/>
</dbReference>
<evidence type="ECO:0000313" key="13">
    <source>
        <dbReference type="Proteomes" id="UP001185092"/>
    </source>
</evidence>
<dbReference type="Pfam" id="PF02518">
    <property type="entry name" value="HATPase_c"/>
    <property type="match status" value="1"/>
</dbReference>
<dbReference type="Gene3D" id="3.30.565.10">
    <property type="entry name" value="Histidine kinase-like ATPase, C-terminal domain"/>
    <property type="match status" value="1"/>
</dbReference>
<dbReference type="SUPFAM" id="SSF47384">
    <property type="entry name" value="Homodimeric domain of signal transducing histidine kinase"/>
    <property type="match status" value="1"/>
</dbReference>
<dbReference type="PANTHER" id="PTHR45528:SF12">
    <property type="entry name" value="SENSOR HISTIDINE KINASE ARSS"/>
    <property type="match status" value="1"/>
</dbReference>
<gene>
    <name evidence="12" type="ORF">HNQ88_000990</name>
</gene>
<evidence type="ECO:0000256" key="5">
    <source>
        <dbReference type="ARBA" id="ARBA00022679"/>
    </source>
</evidence>
<evidence type="ECO:0000256" key="4">
    <source>
        <dbReference type="ARBA" id="ARBA00022553"/>
    </source>
</evidence>
<dbReference type="EMBL" id="JAVDQD010000001">
    <property type="protein sequence ID" value="MDR6238014.1"/>
    <property type="molecule type" value="Genomic_DNA"/>
</dbReference>
<dbReference type="AlphaFoldDB" id="A0AAE4BPI2"/>
<feature type="transmembrane region" description="Helical" evidence="10">
    <location>
        <begin position="151"/>
        <end position="169"/>
    </location>
</feature>
<evidence type="ECO:0000313" key="12">
    <source>
        <dbReference type="EMBL" id="MDR6238014.1"/>
    </source>
</evidence>